<evidence type="ECO:0000256" key="3">
    <source>
        <dbReference type="ARBA" id="ARBA00022692"/>
    </source>
</evidence>
<dbReference type="PANTHER" id="PTHR45695">
    <property type="entry name" value="LEUCOKININ RECEPTOR-RELATED"/>
    <property type="match status" value="1"/>
</dbReference>
<dbReference type="CDD" id="cd00637">
    <property type="entry name" value="7tm_classA_rhodopsin-like"/>
    <property type="match status" value="1"/>
</dbReference>
<protein>
    <recommendedName>
        <fullName evidence="11">G-protein coupled receptors family 1 profile domain-containing protein</fullName>
    </recommendedName>
</protein>
<keyword evidence="5 9" id="KW-0297">G-protein coupled receptor</keyword>
<keyword evidence="6 10" id="KW-0472">Membrane</keyword>
<gene>
    <name evidence="12" type="ORF">PLOB_00042236</name>
</gene>
<feature type="transmembrane region" description="Helical" evidence="10">
    <location>
        <begin position="171"/>
        <end position="193"/>
    </location>
</feature>
<keyword evidence="3 9" id="KW-0812">Transmembrane</keyword>
<dbReference type="InterPro" id="IPR000276">
    <property type="entry name" value="GPCR_Rhodpsn"/>
</dbReference>
<feature type="transmembrane region" description="Helical" evidence="10">
    <location>
        <begin position="219"/>
        <end position="242"/>
    </location>
</feature>
<evidence type="ECO:0000256" key="1">
    <source>
        <dbReference type="ARBA" id="ARBA00004141"/>
    </source>
</evidence>
<dbReference type="Pfam" id="PF00001">
    <property type="entry name" value="7tm_1"/>
    <property type="match status" value="1"/>
</dbReference>
<dbReference type="PRINTS" id="PR00237">
    <property type="entry name" value="GPCRRHODOPSN"/>
</dbReference>
<dbReference type="InterPro" id="IPR000611">
    <property type="entry name" value="NPY_rcpt"/>
</dbReference>
<comment type="caution">
    <text evidence="12">The sequence shown here is derived from an EMBL/GenBank/DDBJ whole genome shotgun (WGS) entry which is preliminary data.</text>
</comment>
<feature type="transmembrane region" description="Helical" evidence="10">
    <location>
        <begin position="53"/>
        <end position="78"/>
    </location>
</feature>
<dbReference type="Proteomes" id="UP001159405">
    <property type="component" value="Unassembled WGS sequence"/>
</dbReference>
<feature type="transmembrane region" description="Helical" evidence="10">
    <location>
        <begin position="274"/>
        <end position="297"/>
    </location>
</feature>
<dbReference type="Gene3D" id="1.20.1070.10">
    <property type="entry name" value="Rhodopsin 7-helix transmembrane proteins"/>
    <property type="match status" value="1"/>
</dbReference>
<evidence type="ECO:0000256" key="10">
    <source>
        <dbReference type="SAM" id="Phobius"/>
    </source>
</evidence>
<dbReference type="EMBL" id="CALNXK010000068">
    <property type="protein sequence ID" value="CAH3142267.1"/>
    <property type="molecule type" value="Genomic_DNA"/>
</dbReference>
<dbReference type="PROSITE" id="PS00237">
    <property type="entry name" value="G_PROTEIN_RECEP_F1_1"/>
    <property type="match status" value="1"/>
</dbReference>
<dbReference type="PANTHER" id="PTHR45695:SF9">
    <property type="entry name" value="LEUCOKININ RECEPTOR"/>
    <property type="match status" value="1"/>
</dbReference>
<feature type="transmembrane region" description="Helical" evidence="10">
    <location>
        <begin position="303"/>
        <end position="325"/>
    </location>
</feature>
<evidence type="ECO:0000256" key="9">
    <source>
        <dbReference type="RuleBase" id="RU000688"/>
    </source>
</evidence>
<evidence type="ECO:0000256" key="7">
    <source>
        <dbReference type="ARBA" id="ARBA00023170"/>
    </source>
</evidence>
<reference evidence="12 13" key="1">
    <citation type="submission" date="2022-05" db="EMBL/GenBank/DDBJ databases">
        <authorList>
            <consortium name="Genoscope - CEA"/>
            <person name="William W."/>
        </authorList>
    </citation>
    <scope>NUCLEOTIDE SEQUENCE [LARGE SCALE GENOMIC DNA]</scope>
</reference>
<comment type="subcellular location">
    <subcellularLocation>
        <location evidence="1">Membrane</location>
        <topology evidence="1">Multi-pass membrane protein</topology>
    </subcellularLocation>
</comment>
<keyword evidence="4 10" id="KW-1133">Transmembrane helix</keyword>
<evidence type="ECO:0000256" key="5">
    <source>
        <dbReference type="ARBA" id="ARBA00023040"/>
    </source>
</evidence>
<evidence type="ECO:0000256" key="2">
    <source>
        <dbReference type="ARBA" id="ARBA00010663"/>
    </source>
</evidence>
<keyword evidence="13" id="KW-1185">Reference proteome</keyword>
<organism evidence="12 13">
    <name type="scientific">Porites lobata</name>
    <dbReference type="NCBI Taxonomy" id="104759"/>
    <lineage>
        <taxon>Eukaryota</taxon>
        <taxon>Metazoa</taxon>
        <taxon>Cnidaria</taxon>
        <taxon>Anthozoa</taxon>
        <taxon>Hexacorallia</taxon>
        <taxon>Scleractinia</taxon>
        <taxon>Fungiina</taxon>
        <taxon>Poritidae</taxon>
        <taxon>Porites</taxon>
    </lineage>
</organism>
<dbReference type="SUPFAM" id="SSF81321">
    <property type="entry name" value="Family A G protein-coupled receptor-like"/>
    <property type="match status" value="1"/>
</dbReference>
<dbReference type="SMART" id="SM01381">
    <property type="entry name" value="7TM_GPCR_Srsx"/>
    <property type="match status" value="1"/>
</dbReference>
<evidence type="ECO:0000313" key="12">
    <source>
        <dbReference type="EMBL" id="CAH3142267.1"/>
    </source>
</evidence>
<comment type="similarity">
    <text evidence="2 9">Belongs to the G-protein coupled receptor 1 family.</text>
</comment>
<evidence type="ECO:0000256" key="6">
    <source>
        <dbReference type="ARBA" id="ARBA00023136"/>
    </source>
</evidence>
<accession>A0ABN8PEQ5</accession>
<evidence type="ECO:0000313" key="13">
    <source>
        <dbReference type="Proteomes" id="UP001159405"/>
    </source>
</evidence>
<dbReference type="PROSITE" id="PS50262">
    <property type="entry name" value="G_PROTEIN_RECEP_F1_2"/>
    <property type="match status" value="1"/>
</dbReference>
<feature type="transmembrane region" description="Helical" evidence="10">
    <location>
        <begin position="90"/>
        <end position="111"/>
    </location>
</feature>
<evidence type="ECO:0000256" key="4">
    <source>
        <dbReference type="ARBA" id="ARBA00022989"/>
    </source>
</evidence>
<keyword evidence="7 9" id="KW-0675">Receptor</keyword>
<feature type="domain" description="G-protein coupled receptors family 1 profile" evidence="11">
    <location>
        <begin position="69"/>
        <end position="323"/>
    </location>
</feature>
<name>A0ABN8PEQ5_9CNID</name>
<evidence type="ECO:0000259" key="11">
    <source>
        <dbReference type="PROSITE" id="PS50262"/>
    </source>
</evidence>
<dbReference type="InterPro" id="IPR017452">
    <property type="entry name" value="GPCR_Rhodpsn_7TM"/>
</dbReference>
<keyword evidence="8 9" id="KW-0807">Transducer</keyword>
<dbReference type="PRINTS" id="PR01012">
    <property type="entry name" value="NRPEPTIDEYR"/>
</dbReference>
<sequence length="374" mass="43158">MHRTYVISEFQRIGKIYTEHRQAVEPVDRICRGDLQNYNFHQVSMPLSHAEEIILCILYAIIFIANIVGNLFVCAIVLKTKKLQNFTNILIVNMAVGDVIVGVIGVMHIILEVLVLISSGNEFTLLCGVLNGIVLFSASISIYTMAVLAYDRYLSVVKPMERRTRLTKGKLKYIFAVIWAFSFAILVPCLYFIQNYEFKTEQTEQLICWNTLPQREFPLAYRITLFTLMYVIPMFITLYFFGKIFIHLWMRKQSEKSPSTNQVLLQSRQRVTKILGSVILLFNICWLPWFVFCSFGVLEHSPVLESGLALLAVTHSTVNPFVYSFQSSNFRRHIRRITKRKHQVDKEKELRNLAAKNSAAVKHTGLNMAFDTHL</sequence>
<feature type="transmembrane region" description="Helical" evidence="10">
    <location>
        <begin position="123"/>
        <end position="150"/>
    </location>
</feature>
<evidence type="ECO:0000256" key="8">
    <source>
        <dbReference type="ARBA" id="ARBA00023224"/>
    </source>
</evidence>
<proteinExistence type="inferred from homology"/>